<dbReference type="Pfam" id="PF01490">
    <property type="entry name" value="Aa_trans"/>
    <property type="match status" value="1"/>
</dbReference>
<keyword evidence="8" id="KW-1185">Reference proteome</keyword>
<dbReference type="InterPro" id="IPR013057">
    <property type="entry name" value="AA_transpt_TM"/>
</dbReference>
<name>A0A3A2ZRH7_9EURO</name>
<feature type="transmembrane region" description="Helical" evidence="5">
    <location>
        <begin position="52"/>
        <end position="73"/>
    </location>
</feature>
<keyword evidence="4 5" id="KW-0472">Membrane</keyword>
<feature type="transmembrane region" description="Helical" evidence="5">
    <location>
        <begin position="20"/>
        <end position="40"/>
    </location>
</feature>
<keyword evidence="3 5" id="KW-1133">Transmembrane helix</keyword>
<dbReference type="STRING" id="2070753.A0A3A2ZRH7"/>
<dbReference type="GO" id="GO:0016020">
    <property type="term" value="C:membrane"/>
    <property type="evidence" value="ECO:0007669"/>
    <property type="project" value="UniProtKB-SubCell"/>
</dbReference>
<comment type="subcellular location">
    <subcellularLocation>
        <location evidence="1">Membrane</location>
    </subcellularLocation>
</comment>
<evidence type="ECO:0000313" key="7">
    <source>
        <dbReference type="EMBL" id="RJE25626.1"/>
    </source>
</evidence>
<feature type="domain" description="Amino acid transporter transmembrane" evidence="6">
    <location>
        <begin position="17"/>
        <end position="88"/>
    </location>
</feature>
<feature type="transmembrane region" description="Helical" evidence="5">
    <location>
        <begin position="118"/>
        <end position="141"/>
    </location>
</feature>
<evidence type="ECO:0000256" key="5">
    <source>
        <dbReference type="SAM" id="Phobius"/>
    </source>
</evidence>
<evidence type="ECO:0000256" key="1">
    <source>
        <dbReference type="ARBA" id="ARBA00004370"/>
    </source>
</evidence>
<gene>
    <name evidence="7" type="ORF">PHISCL_02019</name>
</gene>
<dbReference type="Proteomes" id="UP000266188">
    <property type="component" value="Unassembled WGS sequence"/>
</dbReference>
<evidence type="ECO:0000313" key="8">
    <source>
        <dbReference type="Proteomes" id="UP000266188"/>
    </source>
</evidence>
<evidence type="ECO:0000259" key="6">
    <source>
        <dbReference type="Pfam" id="PF01490"/>
    </source>
</evidence>
<proteinExistence type="predicted"/>
<evidence type="ECO:0000256" key="3">
    <source>
        <dbReference type="ARBA" id="ARBA00022989"/>
    </source>
</evidence>
<dbReference type="OrthoDB" id="40134at2759"/>
<dbReference type="EMBL" id="MVGC01000042">
    <property type="protein sequence ID" value="RJE25626.1"/>
    <property type="molecule type" value="Genomic_DNA"/>
</dbReference>
<dbReference type="AlphaFoldDB" id="A0A3A2ZRH7"/>
<sequence length="158" mass="17025">MTPKHIPLFSSPPSVYEACLAITNIIFAYAGHVAFFTLFSELRSLKDYPKSLALLQVSEMLLYTITAVVMYSFVGPGIASPALNSAGEIYRKISYGIAIPTVCGLPILSPLTNRAAKIVIAGVVNAHVAVLYGPITMGLYMRCPLDFLMDNSGEYTGV</sequence>
<reference evidence="8" key="1">
    <citation type="submission" date="2017-02" db="EMBL/GenBank/DDBJ databases">
        <authorList>
            <person name="Tafer H."/>
            <person name="Lopandic K."/>
        </authorList>
    </citation>
    <scope>NUCLEOTIDE SEQUENCE [LARGE SCALE GENOMIC DNA]</scope>
    <source>
        <strain evidence="8">CBS 366.77</strain>
    </source>
</reference>
<organism evidence="7 8">
    <name type="scientific">Aspergillus sclerotialis</name>
    <dbReference type="NCBI Taxonomy" id="2070753"/>
    <lineage>
        <taxon>Eukaryota</taxon>
        <taxon>Fungi</taxon>
        <taxon>Dikarya</taxon>
        <taxon>Ascomycota</taxon>
        <taxon>Pezizomycotina</taxon>
        <taxon>Eurotiomycetes</taxon>
        <taxon>Eurotiomycetidae</taxon>
        <taxon>Eurotiales</taxon>
        <taxon>Aspergillaceae</taxon>
        <taxon>Aspergillus</taxon>
        <taxon>Aspergillus subgen. Polypaecilum</taxon>
    </lineage>
</organism>
<evidence type="ECO:0000256" key="4">
    <source>
        <dbReference type="ARBA" id="ARBA00023136"/>
    </source>
</evidence>
<accession>A0A3A2ZRH7</accession>
<comment type="caution">
    <text evidence="7">The sequence shown here is derived from an EMBL/GenBank/DDBJ whole genome shotgun (WGS) entry which is preliminary data.</text>
</comment>
<keyword evidence="2 5" id="KW-0812">Transmembrane</keyword>
<feature type="transmembrane region" description="Helical" evidence="5">
    <location>
        <begin position="93"/>
        <end position="111"/>
    </location>
</feature>
<evidence type="ECO:0000256" key="2">
    <source>
        <dbReference type="ARBA" id="ARBA00022692"/>
    </source>
</evidence>
<protein>
    <recommendedName>
        <fullName evidence="6">Amino acid transporter transmembrane domain-containing protein</fullName>
    </recommendedName>
</protein>